<dbReference type="EMBL" id="JARKIE010000020">
    <property type="protein sequence ID" value="KAJ7700478.1"/>
    <property type="molecule type" value="Genomic_DNA"/>
</dbReference>
<feature type="domain" description="Nephrocystin 3-like N-terminal" evidence="3">
    <location>
        <begin position="144"/>
        <end position="290"/>
    </location>
</feature>
<dbReference type="SUPFAM" id="SSF52540">
    <property type="entry name" value="P-loop containing nucleoside triphosphate hydrolases"/>
    <property type="match status" value="1"/>
</dbReference>
<dbReference type="Gene3D" id="3.40.50.300">
    <property type="entry name" value="P-loop containing nucleotide triphosphate hydrolases"/>
    <property type="match status" value="1"/>
</dbReference>
<sequence length="527" mass="59083">MSLPPINLSWNSQSYSQYPLDYQHFHPGPLLAPRPDSGPQEGGSQLPGVEPSPNRPDYRPSDLGPRFDRVQPGAEPSIRGGTFITAQNVTNDYRHGETGINILHRGVALEALHDSADSFPQPRCHPETRQKMLDNLWEFATDAEPRDQVLWLHGPAGAGKSAIIWSLCERLQDAGRLGAAFFFKRGHSTRGNARALFSTIAYHLALRISWLKAPISQAVENNPSLVSSTPRIQFEQLILGPCRARTDQAPAIIIIDGLDECEGQQMQQEILRILSSYQHHNSVRILVASRPEAHISEITSNGAAYQAFNVERSFEDVRRYLVDEFARIRQAHSRTMRNVPTPWPSHEELETLVDKSSGHFIYASTVIKFVDDPNFRPTKRLGIIVGNPIDSEYDTPFGALDELYTQILSTAPKNTELVNILCAIAYFPGRFSPCDIDQLLELEPGDTDLALRSLHSLVELEWRHADVVYYDYITWHHASFEDFLCDASRAGKFYVGELASRMDLARSVLNALSSLDLAHDVNRLGLD</sequence>
<dbReference type="AlphaFoldDB" id="A0AAD7DWC3"/>
<protein>
    <recommendedName>
        <fullName evidence="3">Nephrocystin 3-like N-terminal domain-containing protein</fullName>
    </recommendedName>
</protein>
<reference evidence="4" key="1">
    <citation type="submission" date="2023-03" db="EMBL/GenBank/DDBJ databases">
        <title>Massive genome expansion in bonnet fungi (Mycena s.s.) driven by repeated elements and novel gene families across ecological guilds.</title>
        <authorList>
            <consortium name="Lawrence Berkeley National Laboratory"/>
            <person name="Harder C.B."/>
            <person name="Miyauchi S."/>
            <person name="Viragh M."/>
            <person name="Kuo A."/>
            <person name="Thoen E."/>
            <person name="Andreopoulos B."/>
            <person name="Lu D."/>
            <person name="Skrede I."/>
            <person name="Drula E."/>
            <person name="Henrissat B."/>
            <person name="Morin E."/>
            <person name="Kohler A."/>
            <person name="Barry K."/>
            <person name="LaButti K."/>
            <person name="Morin E."/>
            <person name="Salamov A."/>
            <person name="Lipzen A."/>
            <person name="Mereny Z."/>
            <person name="Hegedus B."/>
            <person name="Baldrian P."/>
            <person name="Stursova M."/>
            <person name="Weitz H."/>
            <person name="Taylor A."/>
            <person name="Grigoriev I.V."/>
            <person name="Nagy L.G."/>
            <person name="Martin F."/>
            <person name="Kauserud H."/>
        </authorList>
    </citation>
    <scope>NUCLEOTIDE SEQUENCE</scope>
    <source>
        <strain evidence="4">CBHHK067</strain>
    </source>
</reference>
<keyword evidence="5" id="KW-1185">Reference proteome</keyword>
<evidence type="ECO:0000256" key="1">
    <source>
        <dbReference type="ARBA" id="ARBA00022737"/>
    </source>
</evidence>
<accession>A0AAD7DWC3</accession>
<evidence type="ECO:0000313" key="4">
    <source>
        <dbReference type="EMBL" id="KAJ7700478.1"/>
    </source>
</evidence>
<evidence type="ECO:0000259" key="3">
    <source>
        <dbReference type="Pfam" id="PF24883"/>
    </source>
</evidence>
<feature type="compositionally biased region" description="Basic and acidic residues" evidence="2">
    <location>
        <begin position="56"/>
        <end position="69"/>
    </location>
</feature>
<dbReference type="Pfam" id="PF24883">
    <property type="entry name" value="NPHP3_N"/>
    <property type="match status" value="1"/>
</dbReference>
<dbReference type="Proteomes" id="UP001221757">
    <property type="component" value="Unassembled WGS sequence"/>
</dbReference>
<gene>
    <name evidence="4" type="ORF">B0H17DRAFT_1195863</name>
</gene>
<proteinExistence type="predicted"/>
<dbReference type="PANTHER" id="PTHR10039:SF17">
    <property type="entry name" value="FUNGAL STAND N-TERMINAL GOODBYE DOMAIN-CONTAINING PROTEIN-RELATED"/>
    <property type="match status" value="1"/>
</dbReference>
<dbReference type="InterPro" id="IPR027417">
    <property type="entry name" value="P-loop_NTPase"/>
</dbReference>
<evidence type="ECO:0000256" key="2">
    <source>
        <dbReference type="SAM" id="MobiDB-lite"/>
    </source>
</evidence>
<evidence type="ECO:0000313" key="5">
    <source>
        <dbReference type="Proteomes" id="UP001221757"/>
    </source>
</evidence>
<feature type="region of interest" description="Disordered" evidence="2">
    <location>
        <begin position="21"/>
        <end position="81"/>
    </location>
</feature>
<name>A0AAD7DWC3_MYCRO</name>
<dbReference type="PANTHER" id="PTHR10039">
    <property type="entry name" value="AMELOGENIN"/>
    <property type="match status" value="1"/>
</dbReference>
<comment type="caution">
    <text evidence="4">The sequence shown here is derived from an EMBL/GenBank/DDBJ whole genome shotgun (WGS) entry which is preliminary data.</text>
</comment>
<dbReference type="InterPro" id="IPR056884">
    <property type="entry name" value="NPHP3-like_N"/>
</dbReference>
<keyword evidence="1" id="KW-0677">Repeat</keyword>
<organism evidence="4 5">
    <name type="scientific">Mycena rosella</name>
    <name type="common">Pink bonnet</name>
    <name type="synonym">Agaricus rosellus</name>
    <dbReference type="NCBI Taxonomy" id="1033263"/>
    <lineage>
        <taxon>Eukaryota</taxon>
        <taxon>Fungi</taxon>
        <taxon>Dikarya</taxon>
        <taxon>Basidiomycota</taxon>
        <taxon>Agaricomycotina</taxon>
        <taxon>Agaricomycetes</taxon>
        <taxon>Agaricomycetidae</taxon>
        <taxon>Agaricales</taxon>
        <taxon>Marasmiineae</taxon>
        <taxon>Mycenaceae</taxon>
        <taxon>Mycena</taxon>
    </lineage>
</organism>